<sequence>MHVESFGVGAPRTKIAKMPAVPQDGDPLDWVLEKWRPKSPKTSHLLKEERKAKEGKSMRIQFLVRLLQSQLDAFRRNIRPFCSSGSMCVVLLGALIKVLVSHYSLCVGE</sequence>
<accession>A0A8G0PFR6</accession>
<protein>
    <submittedName>
        <fullName evidence="1">Uncharacterized protein</fullName>
    </submittedName>
</protein>
<dbReference type="AlphaFoldDB" id="A0A8G0PFR6"/>
<dbReference type="EMBL" id="CP075865">
    <property type="protein sequence ID" value="QYS97604.1"/>
    <property type="molecule type" value="Genomic_DNA"/>
</dbReference>
<evidence type="ECO:0000313" key="1">
    <source>
        <dbReference type="EMBL" id="QYS97604.1"/>
    </source>
</evidence>
<gene>
    <name evidence="1" type="ORF">H0G86_004829</name>
</gene>
<proteinExistence type="predicted"/>
<reference evidence="1 2" key="1">
    <citation type="journal article" date="2021" name="BMC Genomics">
        <title>Telomere-to-telomere genome assembly of asparaginase-producing Trichoderma simmonsii.</title>
        <authorList>
            <person name="Chung D."/>
            <person name="Kwon Y.M."/>
            <person name="Yang Y."/>
        </authorList>
    </citation>
    <scope>NUCLEOTIDE SEQUENCE [LARGE SCALE GENOMIC DNA]</scope>
    <source>
        <strain evidence="1 2">GH-Sj1</strain>
    </source>
</reference>
<evidence type="ECO:0000313" key="2">
    <source>
        <dbReference type="Proteomes" id="UP000826661"/>
    </source>
</evidence>
<name>A0A8G0PFR6_9HYPO</name>
<organism evidence="1 2">
    <name type="scientific">Trichoderma simmonsii</name>
    <dbReference type="NCBI Taxonomy" id="1491479"/>
    <lineage>
        <taxon>Eukaryota</taxon>
        <taxon>Fungi</taxon>
        <taxon>Dikarya</taxon>
        <taxon>Ascomycota</taxon>
        <taxon>Pezizomycotina</taxon>
        <taxon>Sordariomycetes</taxon>
        <taxon>Hypocreomycetidae</taxon>
        <taxon>Hypocreales</taxon>
        <taxon>Hypocreaceae</taxon>
        <taxon>Trichoderma</taxon>
    </lineage>
</organism>
<keyword evidence="2" id="KW-1185">Reference proteome</keyword>
<dbReference type="Proteomes" id="UP000826661">
    <property type="component" value="Chromosome II"/>
</dbReference>